<evidence type="ECO:0000256" key="3">
    <source>
        <dbReference type="ARBA" id="ARBA00023125"/>
    </source>
</evidence>
<dbReference type="Pfam" id="PF03466">
    <property type="entry name" value="LysR_substrate"/>
    <property type="match status" value="1"/>
</dbReference>
<dbReference type="RefSeq" id="WP_070247365.1">
    <property type="nucleotide sequence ID" value="NZ_LROM01000071.1"/>
</dbReference>
<dbReference type="Proteomes" id="UP000175989">
    <property type="component" value="Unassembled WGS sequence"/>
</dbReference>
<name>A0A1E7WVJ1_9BURK</name>
<dbReference type="SUPFAM" id="SSF53850">
    <property type="entry name" value="Periplasmic binding protein-like II"/>
    <property type="match status" value="1"/>
</dbReference>
<dbReference type="GO" id="GO:0005829">
    <property type="term" value="C:cytosol"/>
    <property type="evidence" value="ECO:0007669"/>
    <property type="project" value="TreeGrafter"/>
</dbReference>
<evidence type="ECO:0000256" key="2">
    <source>
        <dbReference type="ARBA" id="ARBA00023015"/>
    </source>
</evidence>
<dbReference type="InterPro" id="IPR005119">
    <property type="entry name" value="LysR_subst-bd"/>
</dbReference>
<protein>
    <submittedName>
        <fullName evidence="6">HTH-type transcriptional regulator GbpR</fullName>
    </submittedName>
</protein>
<dbReference type="PANTHER" id="PTHR30419:SF8">
    <property type="entry name" value="NITROGEN ASSIMILATION TRANSCRIPTIONAL ACTIVATOR-RELATED"/>
    <property type="match status" value="1"/>
</dbReference>
<dbReference type="CDD" id="cd08435">
    <property type="entry name" value="PBP2_GbpR"/>
    <property type="match status" value="1"/>
</dbReference>
<evidence type="ECO:0000313" key="7">
    <source>
        <dbReference type="Proteomes" id="UP000175989"/>
    </source>
</evidence>
<dbReference type="OrthoDB" id="5914299at2"/>
<dbReference type="SUPFAM" id="SSF46785">
    <property type="entry name" value="Winged helix' DNA-binding domain"/>
    <property type="match status" value="1"/>
</dbReference>
<dbReference type="Gene3D" id="1.10.10.10">
    <property type="entry name" value="Winged helix-like DNA-binding domain superfamily/Winged helix DNA-binding domain"/>
    <property type="match status" value="1"/>
</dbReference>
<dbReference type="EMBL" id="LROM01000071">
    <property type="protein sequence ID" value="OFA03838.1"/>
    <property type="molecule type" value="Genomic_DNA"/>
</dbReference>
<gene>
    <name evidence="6" type="primary">gbpR_2</name>
    <name evidence="6" type="ORF">DUPY_16530</name>
</gene>
<dbReference type="InterPro" id="IPR036390">
    <property type="entry name" value="WH_DNA-bd_sf"/>
</dbReference>
<dbReference type="PANTHER" id="PTHR30419">
    <property type="entry name" value="HTH-TYPE TRANSCRIPTIONAL REGULATOR YBHD"/>
    <property type="match status" value="1"/>
</dbReference>
<evidence type="ECO:0000256" key="1">
    <source>
        <dbReference type="ARBA" id="ARBA00009437"/>
    </source>
</evidence>
<dbReference type="PRINTS" id="PR00039">
    <property type="entry name" value="HTHLYSR"/>
</dbReference>
<comment type="caution">
    <text evidence="6">The sequence shown here is derived from an EMBL/GenBank/DDBJ whole genome shotgun (WGS) entry which is preliminary data.</text>
</comment>
<comment type="similarity">
    <text evidence="1">Belongs to the LysR transcriptional regulatory family.</text>
</comment>
<dbReference type="PATRIC" id="fig|762836.4.peg.1725"/>
<evidence type="ECO:0000256" key="4">
    <source>
        <dbReference type="ARBA" id="ARBA00023163"/>
    </source>
</evidence>
<dbReference type="InterPro" id="IPR050950">
    <property type="entry name" value="HTH-type_LysR_regulators"/>
</dbReference>
<dbReference type="InterPro" id="IPR037405">
    <property type="entry name" value="GbpR_PBP2"/>
</dbReference>
<feature type="domain" description="HTH lysR-type" evidence="5">
    <location>
        <begin position="13"/>
        <end position="70"/>
    </location>
</feature>
<dbReference type="AlphaFoldDB" id="A0A1E7WVJ1"/>
<proteinExistence type="inferred from homology"/>
<accession>A0A1E7WVJ1</accession>
<dbReference type="GO" id="GO:0003677">
    <property type="term" value="F:DNA binding"/>
    <property type="evidence" value="ECO:0007669"/>
    <property type="project" value="UniProtKB-KW"/>
</dbReference>
<evidence type="ECO:0000259" key="5">
    <source>
        <dbReference type="PROSITE" id="PS50931"/>
    </source>
</evidence>
<dbReference type="Pfam" id="PF00126">
    <property type="entry name" value="HTH_1"/>
    <property type="match status" value="1"/>
</dbReference>
<dbReference type="Gene3D" id="3.40.190.10">
    <property type="entry name" value="Periplasmic binding protein-like II"/>
    <property type="match status" value="2"/>
</dbReference>
<dbReference type="InterPro" id="IPR000847">
    <property type="entry name" value="LysR_HTH_N"/>
</dbReference>
<keyword evidence="4" id="KW-0804">Transcription</keyword>
<keyword evidence="7" id="KW-1185">Reference proteome</keyword>
<dbReference type="PROSITE" id="PS50931">
    <property type="entry name" value="HTH_LYSR"/>
    <property type="match status" value="1"/>
</dbReference>
<organism evidence="6 7">
    <name type="scientific">Duganella phyllosphaerae</name>
    <dbReference type="NCBI Taxonomy" id="762836"/>
    <lineage>
        <taxon>Bacteria</taxon>
        <taxon>Pseudomonadati</taxon>
        <taxon>Pseudomonadota</taxon>
        <taxon>Betaproteobacteria</taxon>
        <taxon>Burkholderiales</taxon>
        <taxon>Oxalobacteraceae</taxon>
        <taxon>Telluria group</taxon>
        <taxon>Duganella</taxon>
    </lineage>
</organism>
<sequence>METNPNWFLRARLKTRQLLLLIALDEQRNIHRASEELHMTQPAASKQLKDLEEMLGVQLFDRLPRGMEPTIYGETMIRHARMALTSLSMAHEDIVAIKAGLAGQVDIGTIMTPGIALLPQAITRTKQAAPRLRIGVEMEQSNVLLEQLQRGRLDFMIGRIPERQSAQGLSYEELGDEPACAVVRPGHPLLSARNLQLRDISSQPWILPPQGSILRARCELMFRRAGLEVPFNVIDTTAVLMIKPLLQQTDALNVMPVAVAQYYESQGVLKILPIELPCRMDAYGIIMVDGHLMSPGAQLLLRYVREVAREIY</sequence>
<keyword evidence="3" id="KW-0238">DNA-binding</keyword>
<evidence type="ECO:0000313" key="6">
    <source>
        <dbReference type="EMBL" id="OFA03838.1"/>
    </source>
</evidence>
<keyword evidence="2" id="KW-0805">Transcription regulation</keyword>
<dbReference type="GO" id="GO:0003700">
    <property type="term" value="F:DNA-binding transcription factor activity"/>
    <property type="evidence" value="ECO:0007669"/>
    <property type="project" value="InterPro"/>
</dbReference>
<reference evidence="7" key="1">
    <citation type="journal article" date="2016" name="Front. Microbiol.">
        <title>Molecular Keys to the Janthinobacterium and Duganella spp. Interaction with the Plant Pathogen Fusarium graminearum.</title>
        <authorList>
            <person name="Haack F.S."/>
            <person name="Poehlein A."/>
            <person name="Kroger C."/>
            <person name="Voigt C.A."/>
            <person name="Piepenbring M."/>
            <person name="Bode H.B."/>
            <person name="Daniel R."/>
            <person name="Schafer W."/>
            <person name="Streit W.R."/>
        </authorList>
    </citation>
    <scope>NUCLEOTIDE SEQUENCE [LARGE SCALE GENOMIC DNA]</scope>
    <source>
        <strain evidence="7">T54</strain>
    </source>
</reference>
<dbReference type="InterPro" id="IPR036388">
    <property type="entry name" value="WH-like_DNA-bd_sf"/>
</dbReference>